<evidence type="ECO:0008006" key="4">
    <source>
        <dbReference type="Google" id="ProtNLM"/>
    </source>
</evidence>
<dbReference type="EMBL" id="AUSL01000001">
    <property type="protein sequence ID" value="EPZ70781.1"/>
    <property type="molecule type" value="Genomic_DNA"/>
</dbReference>
<evidence type="ECO:0000313" key="2">
    <source>
        <dbReference type="EMBL" id="EPZ70812.1"/>
    </source>
</evidence>
<dbReference type="EMBL" id="AUSL01000001">
    <property type="protein sequence ID" value="EPZ70812.1"/>
    <property type="molecule type" value="Genomic_DNA"/>
</dbReference>
<reference evidence="1 3" key="1">
    <citation type="journal article" date="2013" name="Genome Announc.">
        <title>Multiple genome sequences of Helicobacter pylori strains of diverse disease and antibiotic resistance backgrounds from Malaysia.</title>
        <authorList>
            <person name="Rehvathy V."/>
            <person name="Tan M.H."/>
            <person name="Gunaletchumy S.P."/>
            <person name="Teh X."/>
            <person name="Wang S."/>
            <person name="Baybayan P."/>
            <person name="Singh S."/>
            <person name="Ashby M."/>
            <person name="Kaakoush N.O."/>
            <person name="Mitchell H.M."/>
            <person name="Croft L.J."/>
            <person name="Goh K.L."/>
            <person name="Loke M.F."/>
            <person name="Vadivelu J."/>
        </authorList>
    </citation>
    <scope>NUCLEOTIDE SEQUENCE [LARGE SCALE GENOMIC DNA]</scope>
    <source>
        <strain evidence="1 3">UM038</strain>
    </source>
</reference>
<name>A0AAV3JUF0_HELPX</name>
<dbReference type="Proteomes" id="UP000015451">
    <property type="component" value="Unassembled WGS sequence"/>
</dbReference>
<gene>
    <name evidence="1" type="ORF">N199_00165</name>
    <name evidence="2" type="ORF">N199_00355</name>
</gene>
<evidence type="ECO:0000313" key="1">
    <source>
        <dbReference type="EMBL" id="EPZ70781.1"/>
    </source>
</evidence>
<sequence>MKKLFLGFLVLPYLLGAECVNKIEKIFYNSKAKKEGVEVLMDTTSSLNKQGYKIVSMVESPFDKGVLIVAYEKCLEFKKELNHE</sequence>
<organism evidence="1 3">
    <name type="scientific">Helicobacter pylori UM038</name>
    <dbReference type="NCBI Taxonomy" id="1352343"/>
    <lineage>
        <taxon>Bacteria</taxon>
        <taxon>Pseudomonadati</taxon>
        <taxon>Campylobacterota</taxon>
        <taxon>Epsilonproteobacteria</taxon>
        <taxon>Campylobacterales</taxon>
        <taxon>Helicobacteraceae</taxon>
        <taxon>Helicobacter</taxon>
    </lineage>
</organism>
<dbReference type="AlphaFoldDB" id="A0AAV3JUF0"/>
<dbReference type="RefSeq" id="WP_000732628.1">
    <property type="nucleotide sequence ID" value="NZ_AUSL01000001.1"/>
</dbReference>
<accession>A0AAV3JUF0</accession>
<proteinExistence type="predicted"/>
<protein>
    <recommendedName>
        <fullName evidence="4">Lipoprotein</fullName>
    </recommendedName>
</protein>
<comment type="caution">
    <text evidence="1">The sequence shown here is derived from an EMBL/GenBank/DDBJ whole genome shotgun (WGS) entry which is preliminary data.</text>
</comment>
<evidence type="ECO:0000313" key="3">
    <source>
        <dbReference type="Proteomes" id="UP000015451"/>
    </source>
</evidence>